<proteinExistence type="predicted"/>
<dbReference type="EMBL" id="AZIM01002533">
    <property type="protein sequence ID" value="ETE63853.1"/>
    <property type="molecule type" value="Genomic_DNA"/>
</dbReference>
<keyword evidence="2" id="KW-1185">Reference proteome</keyword>
<name>V8NQA5_OPHHA</name>
<feature type="non-terminal residue" evidence="1">
    <location>
        <position position="244"/>
    </location>
</feature>
<organism evidence="1 2">
    <name type="scientific">Ophiophagus hannah</name>
    <name type="common">King cobra</name>
    <name type="synonym">Naja hannah</name>
    <dbReference type="NCBI Taxonomy" id="8665"/>
    <lineage>
        <taxon>Eukaryota</taxon>
        <taxon>Metazoa</taxon>
        <taxon>Chordata</taxon>
        <taxon>Craniata</taxon>
        <taxon>Vertebrata</taxon>
        <taxon>Euteleostomi</taxon>
        <taxon>Lepidosauria</taxon>
        <taxon>Squamata</taxon>
        <taxon>Bifurcata</taxon>
        <taxon>Unidentata</taxon>
        <taxon>Episquamata</taxon>
        <taxon>Toxicofera</taxon>
        <taxon>Serpentes</taxon>
        <taxon>Colubroidea</taxon>
        <taxon>Elapidae</taxon>
        <taxon>Elapinae</taxon>
        <taxon>Ophiophagus</taxon>
    </lineage>
</organism>
<dbReference type="AlphaFoldDB" id="V8NQA5"/>
<reference evidence="1 2" key="1">
    <citation type="journal article" date="2013" name="Proc. Natl. Acad. Sci. U.S.A.">
        <title>The king cobra genome reveals dynamic gene evolution and adaptation in the snake venom system.</title>
        <authorList>
            <person name="Vonk F.J."/>
            <person name="Casewell N.R."/>
            <person name="Henkel C.V."/>
            <person name="Heimberg A.M."/>
            <person name="Jansen H.J."/>
            <person name="McCleary R.J."/>
            <person name="Kerkkamp H.M."/>
            <person name="Vos R.A."/>
            <person name="Guerreiro I."/>
            <person name="Calvete J.J."/>
            <person name="Wuster W."/>
            <person name="Woods A.E."/>
            <person name="Logan J.M."/>
            <person name="Harrison R.A."/>
            <person name="Castoe T.A."/>
            <person name="de Koning A.P."/>
            <person name="Pollock D.D."/>
            <person name="Yandell M."/>
            <person name="Calderon D."/>
            <person name="Renjifo C."/>
            <person name="Currier R.B."/>
            <person name="Salgado D."/>
            <person name="Pla D."/>
            <person name="Sanz L."/>
            <person name="Hyder A.S."/>
            <person name="Ribeiro J.M."/>
            <person name="Arntzen J.W."/>
            <person name="van den Thillart G.E."/>
            <person name="Boetzer M."/>
            <person name="Pirovano W."/>
            <person name="Dirks R.P."/>
            <person name="Spaink H.P."/>
            <person name="Duboule D."/>
            <person name="McGlinn E."/>
            <person name="Kini R.M."/>
            <person name="Richardson M.K."/>
        </authorList>
    </citation>
    <scope>NUCLEOTIDE SEQUENCE</scope>
    <source>
        <tissue evidence="1">Blood</tissue>
    </source>
</reference>
<sequence>MVCLNVMKAASVISKNPSKIKDGIETKKLDTVGAKIIEGKFVALIKLLLRNLGIKIMIKCYHIAEWKQMHVTKITKTATDEGFAHFVRLYETFTVGIKFQQTDSAEGKAHPVGKYELCDRYLKGYIQESLLNAVRQFPNYGYEKTLISKGCFSAPSNDYFKTVWAMSVKRHEKAGNPQGPIATLLVTDDNGSKSINEADATGNHMAKLPVGNITEDRTYLILYSQKSSSRVVLLPNRCMKKTGI</sequence>
<evidence type="ECO:0000313" key="1">
    <source>
        <dbReference type="EMBL" id="ETE63853.1"/>
    </source>
</evidence>
<evidence type="ECO:0000313" key="2">
    <source>
        <dbReference type="Proteomes" id="UP000018936"/>
    </source>
</evidence>
<comment type="caution">
    <text evidence="1">The sequence shown here is derived from an EMBL/GenBank/DDBJ whole genome shotgun (WGS) entry which is preliminary data.</text>
</comment>
<dbReference type="OrthoDB" id="205514at2759"/>
<gene>
    <name evidence="1" type="primary">polb</name>
    <name evidence="1" type="ORF">L345_10380</name>
</gene>
<protein>
    <submittedName>
        <fullName evidence="1">DNA polymerase beta</fullName>
    </submittedName>
</protein>
<dbReference type="Proteomes" id="UP000018936">
    <property type="component" value="Unassembled WGS sequence"/>
</dbReference>
<accession>V8NQA5</accession>